<reference evidence="1 2" key="1">
    <citation type="submission" date="2022-03" db="EMBL/GenBank/DDBJ databases">
        <title>Complete genome of Streptomyces rimosus ssp. rimosus R7 (=ATCC 10970).</title>
        <authorList>
            <person name="Beganovic S."/>
            <person name="Ruckert C."/>
            <person name="Busche T."/>
            <person name="Kalinowski J."/>
            <person name="Wittmann C."/>
        </authorList>
    </citation>
    <scope>NUCLEOTIDE SEQUENCE [LARGE SCALE GENOMIC DNA]</scope>
    <source>
        <strain evidence="1 2">R7</strain>
    </source>
</reference>
<keyword evidence="2" id="KW-1185">Reference proteome</keyword>
<sequence>MIAVALGVAAPAASAVEAHREAKTASQTAEPLRPTADDVRDLVSRMRADGADKNQIREFEQYVKQLEDPKAQERILGSGTVIRKLIVAGLWHGGVWAGKIVGKVSKKAGDFLARNGAKIANAIEDVEGWSETALAVAMVHAGAPADLAADLAKAIMLIAV</sequence>
<name>A0ABY3ZFF1_STRRM</name>
<accession>A0ABY3ZFF1</accession>
<proteinExistence type="predicted"/>
<evidence type="ECO:0008006" key="3">
    <source>
        <dbReference type="Google" id="ProtNLM"/>
    </source>
</evidence>
<organism evidence="1 2">
    <name type="scientific">Streptomyces rimosus subsp. rimosus</name>
    <dbReference type="NCBI Taxonomy" id="132474"/>
    <lineage>
        <taxon>Bacteria</taxon>
        <taxon>Bacillati</taxon>
        <taxon>Actinomycetota</taxon>
        <taxon>Actinomycetes</taxon>
        <taxon>Kitasatosporales</taxon>
        <taxon>Streptomycetaceae</taxon>
        <taxon>Streptomyces</taxon>
    </lineage>
</organism>
<evidence type="ECO:0000313" key="1">
    <source>
        <dbReference type="EMBL" id="UNZ08536.1"/>
    </source>
</evidence>
<dbReference type="RefSeq" id="WP_003979290.1">
    <property type="nucleotide sequence ID" value="NZ_CP094298.1"/>
</dbReference>
<dbReference type="Proteomes" id="UP000829494">
    <property type="component" value="Chromosome"/>
</dbReference>
<dbReference type="GeneID" id="66852302"/>
<gene>
    <name evidence="1" type="ORF">SRIMR7_40945</name>
</gene>
<dbReference type="EMBL" id="CP094298">
    <property type="protein sequence ID" value="UNZ08536.1"/>
    <property type="molecule type" value="Genomic_DNA"/>
</dbReference>
<protein>
    <recommendedName>
        <fullName evidence="3">Secreted protein</fullName>
    </recommendedName>
</protein>
<evidence type="ECO:0000313" key="2">
    <source>
        <dbReference type="Proteomes" id="UP000829494"/>
    </source>
</evidence>